<dbReference type="VEuPathDB" id="FungiDB:SAPIO_CDS8516"/>
<proteinExistence type="inferred from homology"/>
<feature type="compositionally biased region" description="Basic and acidic residues" evidence="5">
    <location>
        <begin position="101"/>
        <end position="110"/>
    </location>
</feature>
<comment type="similarity">
    <text evidence="1 4">Belongs to the universal ribosomal protein uL22 family.</text>
</comment>
<dbReference type="AlphaFoldDB" id="A0A084FZT9"/>
<dbReference type="HOGENOM" id="CLU_057182_0_0_1"/>
<dbReference type="Gene3D" id="3.90.470.10">
    <property type="entry name" value="Ribosomal protein L22/L17"/>
    <property type="match status" value="1"/>
</dbReference>
<feature type="region of interest" description="Disordered" evidence="5">
    <location>
        <begin position="50"/>
        <end position="74"/>
    </location>
</feature>
<dbReference type="EMBL" id="JOWA01000121">
    <property type="protein sequence ID" value="KEZ40601.1"/>
    <property type="molecule type" value="Genomic_DNA"/>
</dbReference>
<evidence type="ECO:0000256" key="3">
    <source>
        <dbReference type="ARBA" id="ARBA00023274"/>
    </source>
</evidence>
<dbReference type="GeneID" id="27727588"/>
<dbReference type="SUPFAM" id="SSF54843">
    <property type="entry name" value="Ribosomal protein L22"/>
    <property type="match status" value="1"/>
</dbReference>
<dbReference type="InterPro" id="IPR047867">
    <property type="entry name" value="Ribosomal_uL22_bac/org-type"/>
</dbReference>
<keyword evidence="2 4" id="KW-0689">Ribosomal protein</keyword>
<accession>A0A084FZT9</accession>
<dbReference type="FunFam" id="3.90.470.10:FF:000017">
    <property type="entry name" value="54S ribosomal protein L22, mitochondrial"/>
    <property type="match status" value="1"/>
</dbReference>
<evidence type="ECO:0000256" key="2">
    <source>
        <dbReference type="ARBA" id="ARBA00022980"/>
    </source>
</evidence>
<evidence type="ECO:0000313" key="6">
    <source>
        <dbReference type="EMBL" id="KEZ40601.1"/>
    </source>
</evidence>
<dbReference type="OMA" id="QRQYYSW"/>
<dbReference type="PANTHER" id="PTHR13501">
    <property type="entry name" value="CHLOROPLAST 50S RIBOSOMAL PROTEIN L22-RELATED"/>
    <property type="match status" value="1"/>
</dbReference>
<evidence type="ECO:0008006" key="8">
    <source>
        <dbReference type="Google" id="ProtNLM"/>
    </source>
</evidence>
<evidence type="ECO:0000256" key="1">
    <source>
        <dbReference type="ARBA" id="ARBA00009451"/>
    </source>
</evidence>
<keyword evidence="7" id="KW-1185">Reference proteome</keyword>
<evidence type="ECO:0000256" key="4">
    <source>
        <dbReference type="RuleBase" id="RU004005"/>
    </source>
</evidence>
<dbReference type="KEGG" id="sapo:SAPIO_CDS8516"/>
<dbReference type="RefSeq" id="XP_016640400.1">
    <property type="nucleotide sequence ID" value="XM_016790137.1"/>
</dbReference>
<evidence type="ECO:0000256" key="5">
    <source>
        <dbReference type="SAM" id="MobiDB-lite"/>
    </source>
</evidence>
<sequence length="337" mass="38897">MSLNQPARRIAIALSSSNISRQQCLTHLSSRTSPLATTLTVLPSTRRSKWSFSNLNPFRSKKTGATPSSDLDDPTIRRRMMEEASTPQLDSSIFAEEVSAVEEKEKEQGKKQQAAPIRAQHLAPTADPDPQSRQRWERKMVIRMVHRNGHETRQEIIRRTEREMRYRSPFLATSIKKLVHLARQIADRPLDEALVQMQYSKKKMAREIRHHLELARDRAIVEHGMGLGQANGEAPLEKPKKIKSKDGKWLVISDPTRIYIAQAWVGRGSWRGQRLVHLGRGRKGMHKKPSTSISFVLKEEKTRIREYEEALAKEKRQGPWVHLPNRPITAQRQYYTW</sequence>
<protein>
    <recommendedName>
        <fullName evidence="8">Mitochondrial large ribosomal subunit</fullName>
    </recommendedName>
</protein>
<organism evidence="6 7">
    <name type="scientific">Pseudallescheria apiosperma</name>
    <name type="common">Scedosporium apiospermum</name>
    <dbReference type="NCBI Taxonomy" id="563466"/>
    <lineage>
        <taxon>Eukaryota</taxon>
        <taxon>Fungi</taxon>
        <taxon>Dikarya</taxon>
        <taxon>Ascomycota</taxon>
        <taxon>Pezizomycotina</taxon>
        <taxon>Sordariomycetes</taxon>
        <taxon>Hypocreomycetidae</taxon>
        <taxon>Microascales</taxon>
        <taxon>Microascaceae</taxon>
        <taxon>Scedosporium</taxon>
    </lineage>
</organism>
<evidence type="ECO:0000313" key="7">
    <source>
        <dbReference type="Proteomes" id="UP000028545"/>
    </source>
</evidence>
<dbReference type="OrthoDB" id="416470at2759"/>
<reference evidence="6 7" key="1">
    <citation type="journal article" date="2014" name="Genome Announc.">
        <title>Draft genome sequence of the pathogenic fungus Scedosporium apiospermum.</title>
        <authorList>
            <person name="Vandeputte P."/>
            <person name="Ghamrawi S."/>
            <person name="Rechenmann M."/>
            <person name="Iltis A."/>
            <person name="Giraud S."/>
            <person name="Fleury M."/>
            <person name="Thornton C."/>
            <person name="Delhaes L."/>
            <person name="Meyer W."/>
            <person name="Papon N."/>
            <person name="Bouchara J.P."/>
        </authorList>
    </citation>
    <scope>NUCLEOTIDE SEQUENCE [LARGE SCALE GENOMIC DNA]</scope>
    <source>
        <strain evidence="6 7">IHEM 14462</strain>
    </source>
</reference>
<name>A0A084FZT9_PSEDA</name>
<comment type="caution">
    <text evidence="6">The sequence shown here is derived from an EMBL/GenBank/DDBJ whole genome shotgun (WGS) entry which is preliminary data.</text>
</comment>
<gene>
    <name evidence="6" type="ORF">SAPIO_CDS8516</name>
</gene>
<dbReference type="Pfam" id="PF00237">
    <property type="entry name" value="Ribosomal_L22"/>
    <property type="match status" value="1"/>
</dbReference>
<dbReference type="InterPro" id="IPR001063">
    <property type="entry name" value="Ribosomal_uL22"/>
</dbReference>
<dbReference type="InterPro" id="IPR036394">
    <property type="entry name" value="Ribosomal_uL22_sf"/>
</dbReference>
<feature type="region of interest" description="Disordered" evidence="5">
    <location>
        <begin position="101"/>
        <end position="133"/>
    </location>
</feature>
<dbReference type="PANTHER" id="PTHR13501:SF10">
    <property type="entry name" value="LARGE RIBOSOMAL SUBUNIT PROTEIN UL22M"/>
    <property type="match status" value="1"/>
</dbReference>
<dbReference type="GO" id="GO:0006412">
    <property type="term" value="P:translation"/>
    <property type="evidence" value="ECO:0007669"/>
    <property type="project" value="InterPro"/>
</dbReference>
<dbReference type="GO" id="GO:0003735">
    <property type="term" value="F:structural constituent of ribosome"/>
    <property type="evidence" value="ECO:0007669"/>
    <property type="project" value="InterPro"/>
</dbReference>
<keyword evidence="3 4" id="KW-0687">Ribonucleoprotein</keyword>
<dbReference type="Proteomes" id="UP000028545">
    <property type="component" value="Unassembled WGS sequence"/>
</dbReference>
<dbReference type="GO" id="GO:0015934">
    <property type="term" value="C:large ribosomal subunit"/>
    <property type="evidence" value="ECO:0007669"/>
    <property type="project" value="InterPro"/>
</dbReference>
<feature type="compositionally biased region" description="Polar residues" evidence="5">
    <location>
        <begin position="50"/>
        <end position="69"/>
    </location>
</feature>